<evidence type="ECO:0000256" key="1">
    <source>
        <dbReference type="SAM" id="SignalP"/>
    </source>
</evidence>
<reference evidence="3" key="1">
    <citation type="submission" date="2013-02" db="EMBL/GenBank/DDBJ databases">
        <authorList>
            <consortium name="The Broad Institute Genome Sequencing Platform"/>
            <person name="Cuomo C."/>
            <person name="Becnel J."/>
            <person name="Sanscrainte N."/>
            <person name="Walker B."/>
            <person name="Young S.K."/>
            <person name="Zeng Q."/>
            <person name="Gargeya S."/>
            <person name="Fitzgerald M."/>
            <person name="Haas B."/>
            <person name="Abouelleil A."/>
            <person name="Alvarado L."/>
            <person name="Arachchi H.M."/>
            <person name="Berlin A.M."/>
            <person name="Chapman S.B."/>
            <person name="Dewar J."/>
            <person name="Goldberg J."/>
            <person name="Griggs A."/>
            <person name="Gujja S."/>
            <person name="Hansen M."/>
            <person name="Howarth C."/>
            <person name="Imamovic A."/>
            <person name="Larimer J."/>
            <person name="McCowan C."/>
            <person name="Murphy C."/>
            <person name="Neiman D."/>
            <person name="Pearson M."/>
            <person name="Priest M."/>
            <person name="Roberts A."/>
            <person name="Saif S."/>
            <person name="Shea T."/>
            <person name="Sisk P."/>
            <person name="Sykes S."/>
            <person name="Wortman J."/>
            <person name="Nusbaum C."/>
            <person name="Birren B."/>
        </authorList>
    </citation>
    <scope>NUCLEOTIDE SEQUENCE [LARGE SCALE GENOMIC DNA]</scope>
    <source>
        <strain evidence="3">PRA339</strain>
    </source>
</reference>
<dbReference type="Proteomes" id="UP000030655">
    <property type="component" value="Unassembled WGS sequence"/>
</dbReference>
<keyword evidence="3" id="KW-1185">Reference proteome</keyword>
<accession>A0A059F0N8</accession>
<gene>
    <name evidence="2" type="ORF">H312_01696</name>
</gene>
<feature type="signal peptide" evidence="1">
    <location>
        <begin position="1"/>
        <end position="19"/>
    </location>
</feature>
<evidence type="ECO:0000313" key="2">
    <source>
        <dbReference type="EMBL" id="KCZ80868.1"/>
    </source>
</evidence>
<dbReference type="HOGENOM" id="CLU_640875_0_0_1"/>
<reference evidence="2 3" key="2">
    <citation type="submission" date="2014-03" db="EMBL/GenBank/DDBJ databases">
        <title>The Genome Sequence of Anncaliia algerae insect isolate PRA339.</title>
        <authorList>
            <consortium name="The Broad Institute Genome Sequencing Platform"/>
            <consortium name="The Broad Institute Genome Sequencing Center for Infectious Disease"/>
            <person name="Cuomo C."/>
            <person name="Becnel J."/>
            <person name="Sanscrainte N."/>
            <person name="Walker B."/>
            <person name="Young S.K."/>
            <person name="Zeng Q."/>
            <person name="Gargeya S."/>
            <person name="Fitzgerald M."/>
            <person name="Haas B."/>
            <person name="Abouelleil A."/>
            <person name="Alvarado L."/>
            <person name="Arachchi H.M."/>
            <person name="Berlin A.M."/>
            <person name="Chapman S.B."/>
            <person name="Dewar J."/>
            <person name="Goldberg J."/>
            <person name="Griggs A."/>
            <person name="Gujja S."/>
            <person name="Hansen M."/>
            <person name="Howarth C."/>
            <person name="Imamovic A."/>
            <person name="Larimer J."/>
            <person name="McCowan C."/>
            <person name="Murphy C."/>
            <person name="Neiman D."/>
            <person name="Pearson M."/>
            <person name="Priest M."/>
            <person name="Roberts A."/>
            <person name="Saif S."/>
            <person name="Shea T."/>
            <person name="Sisk P."/>
            <person name="Sykes S."/>
            <person name="Wortman J."/>
            <person name="Nusbaum C."/>
            <person name="Birren B."/>
        </authorList>
    </citation>
    <scope>NUCLEOTIDE SEQUENCE [LARGE SCALE GENOMIC DNA]</scope>
    <source>
        <strain evidence="2 3">PRA339</strain>
    </source>
</reference>
<feature type="chain" id="PRO_5001577661" evidence="1">
    <location>
        <begin position="20"/>
        <end position="428"/>
    </location>
</feature>
<dbReference type="EMBL" id="KK365159">
    <property type="protein sequence ID" value="KCZ80868.1"/>
    <property type="molecule type" value="Genomic_DNA"/>
</dbReference>
<organism evidence="2 3">
    <name type="scientific">Anncaliia algerae PRA339</name>
    <dbReference type="NCBI Taxonomy" id="1288291"/>
    <lineage>
        <taxon>Eukaryota</taxon>
        <taxon>Fungi</taxon>
        <taxon>Fungi incertae sedis</taxon>
        <taxon>Microsporidia</taxon>
        <taxon>Tubulinosematoidea</taxon>
        <taxon>Tubulinosematidae</taxon>
        <taxon>Anncaliia</taxon>
    </lineage>
</organism>
<keyword evidence="1" id="KW-0732">Signal</keyword>
<dbReference type="OrthoDB" id="10360211at2759"/>
<evidence type="ECO:0000313" key="3">
    <source>
        <dbReference type="Proteomes" id="UP000030655"/>
    </source>
</evidence>
<name>A0A059F0N8_9MICR</name>
<dbReference type="VEuPathDB" id="MicrosporidiaDB:H312_01696"/>
<dbReference type="AlphaFoldDB" id="A0A059F0N8"/>
<proteinExistence type="predicted"/>
<sequence length="428" mass="51262">MLIIYKITILYAFLKGACSDIRYPQDECGQHGESNVANENYNGRLLNANLHLTQKNFTQSLSSVENSDVQPLYSNAKRNKKTRHNKVKSRNYFLESVENYIVSINEYKSSFSFKIFKSFNYKTSKLYINYLLNILYDTRIKYSQTIKESIKEAEVVIYFYDLLFYNFDNEVSNFKLKFSRYKPLKENFNYFLEFKEEVKKKYFMHKFKNNQQTRIYEHYAQICNENKEYSKISIENSIAKIIENQLTLKEYKFFLKFIPELNLLPQILSQVSDIKCRSLSVILNIFILILSKFKAFDMAFIEEKNVPLNNFISISDPNSLIRLILITRILLEEIFTEFVVEDRLSNLFNYINYFLLLENIHPNLSLDLSQIDHYFCTSYKYIQIFSNNSSKNEIYLRINEYFINAKFKDNYESIMFPLLYNDRNYSIH</sequence>
<protein>
    <submittedName>
        <fullName evidence="2">Uncharacterized protein</fullName>
    </submittedName>
</protein>